<evidence type="ECO:0000256" key="1">
    <source>
        <dbReference type="ARBA" id="ARBA00023002"/>
    </source>
</evidence>
<dbReference type="InterPro" id="IPR036661">
    <property type="entry name" value="Luciferase-like_sf"/>
</dbReference>
<dbReference type="InterPro" id="IPR011251">
    <property type="entry name" value="Luciferase-like_dom"/>
</dbReference>
<dbReference type="Proteomes" id="UP001499854">
    <property type="component" value="Unassembled WGS sequence"/>
</dbReference>
<dbReference type="RefSeq" id="WP_344656005.1">
    <property type="nucleotide sequence ID" value="NZ_BAAAQM010000005.1"/>
</dbReference>
<organism evidence="3 4">
    <name type="scientific">Catenulispora subtropica</name>
    <dbReference type="NCBI Taxonomy" id="450798"/>
    <lineage>
        <taxon>Bacteria</taxon>
        <taxon>Bacillati</taxon>
        <taxon>Actinomycetota</taxon>
        <taxon>Actinomycetes</taxon>
        <taxon>Catenulisporales</taxon>
        <taxon>Catenulisporaceae</taxon>
        <taxon>Catenulispora</taxon>
    </lineage>
</organism>
<gene>
    <name evidence="3" type="ORF">GCM10009838_13000</name>
</gene>
<feature type="domain" description="Luciferase-like" evidence="2">
    <location>
        <begin position="15"/>
        <end position="249"/>
    </location>
</feature>
<accession>A0ABN2QUK2</accession>
<reference evidence="3 4" key="1">
    <citation type="journal article" date="2019" name="Int. J. Syst. Evol. Microbiol.">
        <title>The Global Catalogue of Microorganisms (GCM) 10K type strain sequencing project: providing services to taxonomists for standard genome sequencing and annotation.</title>
        <authorList>
            <consortium name="The Broad Institute Genomics Platform"/>
            <consortium name="The Broad Institute Genome Sequencing Center for Infectious Disease"/>
            <person name="Wu L."/>
            <person name="Ma J."/>
        </authorList>
    </citation>
    <scope>NUCLEOTIDE SEQUENCE [LARGE SCALE GENOMIC DNA]</scope>
    <source>
        <strain evidence="3 4">JCM 16013</strain>
    </source>
</reference>
<evidence type="ECO:0000313" key="4">
    <source>
        <dbReference type="Proteomes" id="UP001499854"/>
    </source>
</evidence>
<comment type="caution">
    <text evidence="3">The sequence shown here is derived from an EMBL/GenBank/DDBJ whole genome shotgun (WGS) entry which is preliminary data.</text>
</comment>
<dbReference type="Pfam" id="PF00296">
    <property type="entry name" value="Bac_luciferase"/>
    <property type="match status" value="1"/>
</dbReference>
<evidence type="ECO:0000313" key="3">
    <source>
        <dbReference type="EMBL" id="GAA1958303.1"/>
    </source>
</evidence>
<evidence type="ECO:0000259" key="2">
    <source>
        <dbReference type="Pfam" id="PF00296"/>
    </source>
</evidence>
<dbReference type="InterPro" id="IPR050564">
    <property type="entry name" value="F420-G6PD/mer"/>
</dbReference>
<dbReference type="SUPFAM" id="SSF51679">
    <property type="entry name" value="Bacterial luciferase-like"/>
    <property type="match status" value="1"/>
</dbReference>
<name>A0ABN2QUK2_9ACTN</name>
<keyword evidence="1" id="KW-0560">Oxidoreductase</keyword>
<dbReference type="EMBL" id="BAAAQM010000005">
    <property type="protein sequence ID" value="GAA1958303.1"/>
    <property type="molecule type" value="Genomic_DNA"/>
</dbReference>
<sequence length="309" mass="32564">MSGTAPRFGLGVSNAVRDIPQTLDLVARVDQAGLDHFSVSDHPYLGRLLDAYSLVGFALGRTTRISGMVNVSNLPTRPAPMLARAVTSLAALSGGRIVLGLGAGGSWDDIARLGVKRLGGAEAVRAFEESFTVIRSLTGGGAPVTFDGEFYHVENLEPARVPAPPIWTGSVGRKSLAVTGRQADGWIPGHAADWLSERYKESRPVIDEAAAAAGRDPHDVVTVFNLPGRMSPTPLAATRDADGRWLGGSVRQWVEELTGAVVEHGAGGFTYFPVGDVPIERASEVWAQEVVPGVREELARLTTGAAPGL</sequence>
<proteinExistence type="predicted"/>
<dbReference type="PANTHER" id="PTHR43244:SF1">
    <property type="entry name" value="5,10-METHYLENETETRAHYDROMETHANOPTERIN REDUCTASE"/>
    <property type="match status" value="1"/>
</dbReference>
<keyword evidence="4" id="KW-1185">Reference proteome</keyword>
<dbReference type="PANTHER" id="PTHR43244">
    <property type="match status" value="1"/>
</dbReference>
<dbReference type="Gene3D" id="3.20.20.30">
    <property type="entry name" value="Luciferase-like domain"/>
    <property type="match status" value="1"/>
</dbReference>
<protein>
    <submittedName>
        <fullName evidence="3">LLM class flavin-dependent oxidoreductase</fullName>
    </submittedName>
</protein>
<dbReference type="CDD" id="cd01097">
    <property type="entry name" value="Tetrahydromethanopterin_reductase"/>
    <property type="match status" value="1"/>
</dbReference>